<feature type="compositionally biased region" description="Polar residues" evidence="1">
    <location>
        <begin position="1384"/>
        <end position="1395"/>
    </location>
</feature>
<dbReference type="SUPFAM" id="SSF81901">
    <property type="entry name" value="HCP-like"/>
    <property type="match status" value="1"/>
</dbReference>
<dbReference type="InterPro" id="IPR027417">
    <property type="entry name" value="P-loop_NTPase"/>
</dbReference>
<dbReference type="SUPFAM" id="SSF52540">
    <property type="entry name" value="P-loop containing nucleoside triphosphate hydrolases"/>
    <property type="match status" value="1"/>
</dbReference>
<dbReference type="Gene3D" id="3.40.50.1580">
    <property type="entry name" value="Nucleoside phosphorylase domain"/>
    <property type="match status" value="1"/>
</dbReference>
<dbReference type="InterPro" id="IPR000845">
    <property type="entry name" value="Nucleoside_phosphorylase_d"/>
</dbReference>
<dbReference type="PANTHER" id="PTHR46082">
    <property type="entry name" value="ATP/GTP-BINDING PROTEIN-RELATED"/>
    <property type="match status" value="1"/>
</dbReference>
<dbReference type="InterPro" id="IPR053137">
    <property type="entry name" value="NLR-like"/>
</dbReference>
<dbReference type="Pfam" id="PF13424">
    <property type="entry name" value="TPR_12"/>
    <property type="match status" value="2"/>
</dbReference>
<dbReference type="PANTHER" id="PTHR46082:SF11">
    <property type="entry name" value="AAA+ ATPASE DOMAIN-CONTAINING PROTEIN-RELATED"/>
    <property type="match status" value="1"/>
</dbReference>
<reference evidence="3 4" key="1">
    <citation type="submission" date="2019-10" db="EMBL/GenBank/DDBJ databases">
        <authorList>
            <person name="Palmer J.M."/>
        </authorList>
    </citation>
    <scope>NUCLEOTIDE SEQUENCE [LARGE SCALE GENOMIC DNA]</scope>
    <source>
        <strain evidence="3 4">TWF718</strain>
    </source>
</reference>
<feature type="region of interest" description="Disordered" evidence="1">
    <location>
        <begin position="1306"/>
        <end position="1344"/>
    </location>
</feature>
<feature type="region of interest" description="Disordered" evidence="1">
    <location>
        <begin position="1356"/>
        <end position="1395"/>
    </location>
</feature>
<sequence>MRAEDFTVGWICAIGPELSAIYAVLDEEYDKLRLPIPINDKNIYGYGQIAGHNVVFTCPPSMGTIQAGIAAARMSVAFPNLRFILMVGIAGGAPSKKNDVRLGDIVVSKRDGSCSGVIQYDFGKSLEGGKFKMTGSMGAPPQVLVSAAISLAHRERGKINEDVWNTYKTGKTRRNKDLEKEFEYPGQNKDILFKPDALHACDSTGAAKESCEDCTDEKVQKRDPKLRPNEYPRIHYGIVASGNRVMKDGEMRDEIIRNTAAQVGAEPLCFEMEAAGLVSDFDCMVIRGICDYSDGHKNKEWQSYAAIIAAIYAKELLGRVSPVISAGLVADAKETLSSIPSRKVDFIFQYSMPFHIPFPRNTNFSGRDEILDDIHKCFTKPRTHNDIPSIFAITSTGGMGKSQVALEYAYQHLSDYTSVFWVSAATEKTIHASFIKIMERIAQEHARVLWGDSVGDYEDIGQKLKLDGLIDDEGRIATNPQYFGQIRSAFFIWLELKRPRPDERWLLIIDNADDLDACAFHKLGSLPTRGNGAILITSRRPEIRTEGLTEKRELEVLEKEAAVGLLLGAADLENSQDAIKEQAAEIVIELGFLPLAISQAGNYIKQTKIGINDYLRLYREDFMKVQSIDPGLDYDCQVTTTTWEASLQAIQKQDEDAALILFVSAYFNPKEICESIWVDCNDERYRTRFRKHIALLASYSLIKVTNEATGIFSVHPVIQTWIRECLKRDGQTDALRDAIILLGKVSKWKSLSHTSRKWAAIEERRFLSHTRHLGSHITPNSFIISTTEAIKPVGDNLYLAFANIGYVLEKQERYADALPWLERALAGLQLGRDAFEKLPIIGSIGNCLNHERKFEQAEKLFLINVDMYPVQAWRCLPQPPLPPTGVEMMAKNEKLSQWMNNLGTTFYRQWPCLINQTPNKLELALYWYNLALTVSQHLGVRDTLRYEIRHNRSKVYRQMNFEGTNKECGALIEELRAWGMGCKMPVDVIKYFDSATRIASIFEDLGNFDMAKNWYMEAVTLRVEGFDENHPRRIKAFRRLGRCWSALGNHNEALKDHGKALAGFKALNGEDCRDGKYFYMLNKIVGCYRGDKNYDKAVEVSLEILSDKEKLFGRKDDKTFEAMRAVSKNYYKLKKYDEALRYALELYELRKEVYEPDDVRIAESMNDMAKLYAESGDVRQAIDWYGRALSGFSSKYSSTDRRTRKVAGKIDSLRDGTYSSRTAPSQAGWGQGGYNQGGYQNGYNQAGYNQAGNNQTWNMNQPGNNQSWNMNQTGYGQAVHNQAGYSQTGYPSNPVSPQPQIVHTPPYTPQSATPAQPGYQMGQPMAHPRSPPPANHHQYASGPMVGAGYNQVNYQGGQYYHGQSPQGHYVHPQYPHGFQPPYPYQQTGWSLNPRI</sequence>
<dbReference type="InterPro" id="IPR035994">
    <property type="entry name" value="Nucleoside_phosphorylase_sf"/>
</dbReference>
<dbReference type="GO" id="GO:0009116">
    <property type="term" value="P:nucleoside metabolic process"/>
    <property type="evidence" value="ECO:0007669"/>
    <property type="project" value="InterPro"/>
</dbReference>
<dbReference type="EMBL" id="JAVHNR010000011">
    <property type="protein sequence ID" value="KAK6330905.1"/>
    <property type="molecule type" value="Genomic_DNA"/>
</dbReference>
<dbReference type="SUPFAM" id="SSF53167">
    <property type="entry name" value="Purine and uridine phosphorylases"/>
    <property type="match status" value="1"/>
</dbReference>
<evidence type="ECO:0000313" key="3">
    <source>
        <dbReference type="EMBL" id="KAK6330905.1"/>
    </source>
</evidence>
<feature type="compositionally biased region" description="Low complexity" evidence="1">
    <location>
        <begin position="1356"/>
        <end position="1369"/>
    </location>
</feature>
<dbReference type="Proteomes" id="UP001313282">
    <property type="component" value="Unassembled WGS sequence"/>
</dbReference>
<comment type="caution">
    <text evidence="3">The sequence shown here is derived from an EMBL/GenBank/DDBJ whole genome shotgun (WGS) entry which is preliminary data.</text>
</comment>
<feature type="domain" description="Nucleoside phosphorylase" evidence="2">
    <location>
        <begin position="8"/>
        <end position="301"/>
    </location>
</feature>
<protein>
    <recommendedName>
        <fullName evidence="2">Nucleoside phosphorylase domain-containing protein</fullName>
    </recommendedName>
</protein>
<evidence type="ECO:0000259" key="2">
    <source>
        <dbReference type="Pfam" id="PF01048"/>
    </source>
</evidence>
<evidence type="ECO:0000313" key="4">
    <source>
        <dbReference type="Proteomes" id="UP001313282"/>
    </source>
</evidence>
<keyword evidence="4" id="KW-1185">Reference proteome</keyword>
<accession>A0AAN8RJC5</accession>
<evidence type="ECO:0000256" key="1">
    <source>
        <dbReference type="SAM" id="MobiDB-lite"/>
    </source>
</evidence>
<dbReference type="GO" id="GO:0003824">
    <property type="term" value="F:catalytic activity"/>
    <property type="evidence" value="ECO:0007669"/>
    <property type="project" value="InterPro"/>
</dbReference>
<gene>
    <name evidence="3" type="ORF">TWF718_003103</name>
</gene>
<name>A0AAN8RJC5_9PEZI</name>
<dbReference type="InterPro" id="IPR019734">
    <property type="entry name" value="TPR_rpt"/>
</dbReference>
<dbReference type="SUPFAM" id="SSF48452">
    <property type="entry name" value="TPR-like"/>
    <property type="match status" value="1"/>
</dbReference>
<organism evidence="3 4">
    <name type="scientific">Orbilia javanica</name>
    <dbReference type="NCBI Taxonomy" id="47235"/>
    <lineage>
        <taxon>Eukaryota</taxon>
        <taxon>Fungi</taxon>
        <taxon>Dikarya</taxon>
        <taxon>Ascomycota</taxon>
        <taxon>Pezizomycotina</taxon>
        <taxon>Orbiliomycetes</taxon>
        <taxon>Orbiliales</taxon>
        <taxon>Orbiliaceae</taxon>
        <taxon>Orbilia</taxon>
    </lineage>
</organism>
<dbReference type="Gene3D" id="1.25.40.10">
    <property type="entry name" value="Tetratricopeptide repeat domain"/>
    <property type="match status" value="3"/>
</dbReference>
<dbReference type="SMART" id="SM00028">
    <property type="entry name" value="TPR"/>
    <property type="match status" value="6"/>
</dbReference>
<dbReference type="Gene3D" id="3.40.50.300">
    <property type="entry name" value="P-loop containing nucleotide triphosphate hydrolases"/>
    <property type="match status" value="1"/>
</dbReference>
<dbReference type="Pfam" id="PF01048">
    <property type="entry name" value="PNP_UDP_1"/>
    <property type="match status" value="1"/>
</dbReference>
<dbReference type="InterPro" id="IPR011990">
    <property type="entry name" value="TPR-like_helical_dom_sf"/>
</dbReference>
<proteinExistence type="predicted"/>